<dbReference type="Proteomes" id="UP000588068">
    <property type="component" value="Unassembled WGS sequence"/>
</dbReference>
<reference evidence="8 9" key="1">
    <citation type="submission" date="2020-08" db="EMBL/GenBank/DDBJ databases">
        <title>Genomic Encyclopedia of Type Strains, Phase IV (KMG-IV): sequencing the most valuable type-strain genomes for metagenomic binning, comparative biology and taxonomic classification.</title>
        <authorList>
            <person name="Goeker M."/>
        </authorList>
    </citation>
    <scope>NUCLEOTIDE SEQUENCE [LARGE SCALE GENOMIC DNA]</scope>
    <source>
        <strain evidence="8 9">DSM 26723</strain>
    </source>
</reference>
<keyword evidence="9" id="KW-1185">Reference proteome</keyword>
<dbReference type="AlphaFoldDB" id="A0A841HLH4"/>
<evidence type="ECO:0000256" key="6">
    <source>
        <dbReference type="HAMAP-Rule" id="MF_01345"/>
    </source>
</evidence>
<dbReference type="SUPFAM" id="SSF50249">
    <property type="entry name" value="Nucleic acid-binding proteins"/>
    <property type="match status" value="1"/>
</dbReference>
<comment type="similarity">
    <text evidence="1 6 7">Belongs to the universal ribosomal protein uS17 family.</text>
</comment>
<evidence type="ECO:0000256" key="1">
    <source>
        <dbReference type="ARBA" id="ARBA00010254"/>
    </source>
</evidence>
<dbReference type="PANTHER" id="PTHR10744">
    <property type="entry name" value="40S RIBOSOMAL PROTEIN S11 FAMILY MEMBER"/>
    <property type="match status" value="1"/>
</dbReference>
<evidence type="ECO:0000313" key="9">
    <source>
        <dbReference type="Proteomes" id="UP000588068"/>
    </source>
</evidence>
<comment type="subunit">
    <text evidence="6">Part of the 30S ribosomal subunit.</text>
</comment>
<dbReference type="PANTHER" id="PTHR10744:SF1">
    <property type="entry name" value="SMALL RIBOSOMAL SUBUNIT PROTEIN US17M"/>
    <property type="match status" value="1"/>
</dbReference>
<name>A0A841HLH4_9GAMM</name>
<keyword evidence="4 6" id="KW-0689">Ribosomal protein</keyword>
<dbReference type="GO" id="GO:0006412">
    <property type="term" value="P:translation"/>
    <property type="evidence" value="ECO:0007669"/>
    <property type="project" value="UniProtKB-UniRule"/>
</dbReference>
<dbReference type="HAMAP" id="MF_01345_B">
    <property type="entry name" value="Ribosomal_uS17_B"/>
    <property type="match status" value="1"/>
</dbReference>
<evidence type="ECO:0000256" key="7">
    <source>
        <dbReference type="RuleBase" id="RU003872"/>
    </source>
</evidence>
<comment type="caution">
    <text evidence="8">The sequence shown here is derived from an EMBL/GenBank/DDBJ whole genome shotgun (WGS) entry which is preliminary data.</text>
</comment>
<dbReference type="PROSITE" id="PS00056">
    <property type="entry name" value="RIBOSOMAL_S17"/>
    <property type="match status" value="1"/>
</dbReference>
<dbReference type="NCBIfam" id="NF004123">
    <property type="entry name" value="PRK05610.1"/>
    <property type="match status" value="1"/>
</dbReference>
<dbReference type="PRINTS" id="PR00973">
    <property type="entry name" value="RIBOSOMALS17"/>
</dbReference>
<dbReference type="InterPro" id="IPR019979">
    <property type="entry name" value="Ribosomal_uS17_CS"/>
</dbReference>
<dbReference type="NCBIfam" id="TIGR03635">
    <property type="entry name" value="uS17_bact"/>
    <property type="match status" value="1"/>
</dbReference>
<dbReference type="InterPro" id="IPR019984">
    <property type="entry name" value="Ribosomal_uS17_bact/chlr"/>
</dbReference>
<dbReference type="EMBL" id="JACHHZ010000003">
    <property type="protein sequence ID" value="MBB6094061.1"/>
    <property type="molecule type" value="Genomic_DNA"/>
</dbReference>
<accession>A0A841HLH4</accession>
<comment type="function">
    <text evidence="6">One of the primary rRNA binding proteins, it binds specifically to the 5'-end of 16S ribosomal RNA.</text>
</comment>
<protein>
    <recommendedName>
        <fullName evidence="6">Small ribosomal subunit protein uS17</fullName>
    </recommendedName>
</protein>
<dbReference type="Gene3D" id="2.40.50.140">
    <property type="entry name" value="Nucleic acid-binding proteins"/>
    <property type="match status" value="1"/>
</dbReference>
<dbReference type="GO" id="GO:0003735">
    <property type="term" value="F:structural constituent of ribosome"/>
    <property type="evidence" value="ECO:0007669"/>
    <property type="project" value="UniProtKB-UniRule"/>
</dbReference>
<evidence type="ECO:0000313" key="8">
    <source>
        <dbReference type="EMBL" id="MBB6094061.1"/>
    </source>
</evidence>
<evidence type="ECO:0000256" key="2">
    <source>
        <dbReference type="ARBA" id="ARBA00022730"/>
    </source>
</evidence>
<dbReference type="CDD" id="cd00364">
    <property type="entry name" value="Ribosomal_uS17"/>
    <property type="match status" value="1"/>
</dbReference>
<dbReference type="InterPro" id="IPR000266">
    <property type="entry name" value="Ribosomal_uS17"/>
</dbReference>
<keyword evidence="5 6" id="KW-0687">Ribonucleoprotein</keyword>
<dbReference type="GO" id="GO:0019843">
    <property type="term" value="F:rRNA binding"/>
    <property type="evidence" value="ECO:0007669"/>
    <property type="project" value="UniProtKB-UniRule"/>
</dbReference>
<keyword evidence="2 6" id="KW-0699">rRNA-binding</keyword>
<proteinExistence type="inferred from homology"/>
<dbReference type="RefSeq" id="WP_184332994.1">
    <property type="nucleotide sequence ID" value="NZ_JACHHZ010000003.1"/>
</dbReference>
<gene>
    <name evidence="6" type="primary">rpsQ</name>
    <name evidence="8" type="ORF">HNQ60_002942</name>
</gene>
<dbReference type="InterPro" id="IPR012340">
    <property type="entry name" value="NA-bd_OB-fold"/>
</dbReference>
<dbReference type="GO" id="GO:0022627">
    <property type="term" value="C:cytosolic small ribosomal subunit"/>
    <property type="evidence" value="ECO:0007669"/>
    <property type="project" value="UniProtKB-UniRule"/>
</dbReference>
<dbReference type="Pfam" id="PF00366">
    <property type="entry name" value="Ribosomal_S17"/>
    <property type="match status" value="1"/>
</dbReference>
<evidence type="ECO:0000256" key="5">
    <source>
        <dbReference type="ARBA" id="ARBA00023274"/>
    </source>
</evidence>
<evidence type="ECO:0000256" key="3">
    <source>
        <dbReference type="ARBA" id="ARBA00022884"/>
    </source>
</evidence>
<keyword evidence="3 6" id="KW-0694">RNA-binding</keyword>
<sequence length="103" mass="11690">MSKQAKPAAPAPEEKVAKTITGKVVSNKMEKTITVVVERYEPHPRYGKYMRRTTRLLAHDENNESREGDVVAIQECRPLSRRKNFRLVRVISRADQTAGEATP</sequence>
<evidence type="ECO:0000256" key="4">
    <source>
        <dbReference type="ARBA" id="ARBA00022980"/>
    </source>
</evidence>
<organism evidence="8 9">
    <name type="scientific">Povalibacter uvarum</name>
    <dbReference type="NCBI Taxonomy" id="732238"/>
    <lineage>
        <taxon>Bacteria</taxon>
        <taxon>Pseudomonadati</taxon>
        <taxon>Pseudomonadota</taxon>
        <taxon>Gammaproteobacteria</taxon>
        <taxon>Steroidobacterales</taxon>
        <taxon>Steroidobacteraceae</taxon>
        <taxon>Povalibacter</taxon>
    </lineage>
</organism>